<keyword evidence="2" id="KW-1185">Reference proteome</keyword>
<dbReference type="EMBL" id="BPLQ01008070">
    <property type="protein sequence ID" value="GIY34481.1"/>
    <property type="molecule type" value="Genomic_DNA"/>
</dbReference>
<dbReference type="Proteomes" id="UP001054837">
    <property type="component" value="Unassembled WGS sequence"/>
</dbReference>
<reference evidence="1 2" key="1">
    <citation type="submission" date="2021-06" db="EMBL/GenBank/DDBJ databases">
        <title>Caerostris darwini draft genome.</title>
        <authorList>
            <person name="Kono N."/>
            <person name="Arakawa K."/>
        </authorList>
    </citation>
    <scope>NUCLEOTIDE SEQUENCE [LARGE SCALE GENOMIC DNA]</scope>
</reference>
<protein>
    <submittedName>
        <fullName evidence="1">Uncharacterized protein</fullName>
    </submittedName>
</protein>
<comment type="caution">
    <text evidence="1">The sequence shown here is derived from an EMBL/GenBank/DDBJ whole genome shotgun (WGS) entry which is preliminary data.</text>
</comment>
<evidence type="ECO:0000313" key="2">
    <source>
        <dbReference type="Proteomes" id="UP001054837"/>
    </source>
</evidence>
<organism evidence="1 2">
    <name type="scientific">Caerostris darwini</name>
    <dbReference type="NCBI Taxonomy" id="1538125"/>
    <lineage>
        <taxon>Eukaryota</taxon>
        <taxon>Metazoa</taxon>
        <taxon>Ecdysozoa</taxon>
        <taxon>Arthropoda</taxon>
        <taxon>Chelicerata</taxon>
        <taxon>Arachnida</taxon>
        <taxon>Araneae</taxon>
        <taxon>Araneomorphae</taxon>
        <taxon>Entelegynae</taxon>
        <taxon>Araneoidea</taxon>
        <taxon>Araneidae</taxon>
        <taxon>Caerostris</taxon>
    </lineage>
</organism>
<gene>
    <name evidence="1" type="ORF">CDAR_498771</name>
</gene>
<sequence>MGALVNVCNGCSFWMVCVVVVYKGWRILACRNPLAEVGKGDRDSKQEQFRKHKLVIVSHEQGRSIRAWKFITGAEFVSHVPGAARKQADLGEGPLGRLSRVTCSGPRLPRPGPSRERSRAWETWNFSCSLFSAEQVVEDRKKSLPFLGKVN</sequence>
<dbReference type="AlphaFoldDB" id="A0AAV4SNN8"/>
<evidence type="ECO:0000313" key="1">
    <source>
        <dbReference type="EMBL" id="GIY34481.1"/>
    </source>
</evidence>
<accession>A0AAV4SNN8</accession>
<proteinExistence type="predicted"/>
<name>A0AAV4SNN8_9ARAC</name>